<dbReference type="AlphaFoldDB" id="A0A558C4J0"/>
<name>A0A558C4J0_9BACT</name>
<evidence type="ECO:0000313" key="1">
    <source>
        <dbReference type="EMBL" id="TVT43680.1"/>
    </source>
</evidence>
<organism evidence="1 2">
    <name type="scientific">Hymenobacter setariae</name>
    <dbReference type="NCBI Taxonomy" id="2594794"/>
    <lineage>
        <taxon>Bacteria</taxon>
        <taxon>Pseudomonadati</taxon>
        <taxon>Bacteroidota</taxon>
        <taxon>Cytophagia</taxon>
        <taxon>Cytophagales</taxon>
        <taxon>Hymenobacteraceae</taxon>
        <taxon>Hymenobacter</taxon>
    </lineage>
</organism>
<proteinExistence type="predicted"/>
<dbReference type="EMBL" id="VMRJ01000001">
    <property type="protein sequence ID" value="TVT43680.1"/>
    <property type="molecule type" value="Genomic_DNA"/>
</dbReference>
<dbReference type="OrthoDB" id="885772at2"/>
<dbReference type="RefSeq" id="WP_144845417.1">
    <property type="nucleotide sequence ID" value="NZ_VMRJ01000001.1"/>
</dbReference>
<sequence length="77" mass="8483">MSAVLREIDQALAGYATQHRARPVAVYLGERKLTQLILDIALLGELPALSTAEGRPLAYRNLDLLRDEVNVDGVRVI</sequence>
<protein>
    <submittedName>
        <fullName evidence="1">Uncharacterized protein</fullName>
    </submittedName>
</protein>
<keyword evidence="2" id="KW-1185">Reference proteome</keyword>
<evidence type="ECO:0000313" key="2">
    <source>
        <dbReference type="Proteomes" id="UP000317624"/>
    </source>
</evidence>
<accession>A0A558C4J0</accession>
<dbReference type="Proteomes" id="UP000317624">
    <property type="component" value="Unassembled WGS sequence"/>
</dbReference>
<reference evidence="1 2" key="1">
    <citation type="submission" date="2019-07" db="EMBL/GenBank/DDBJ databases">
        <title>Hymenobacter sp. straun FUR1 Genome sequencing and assembly.</title>
        <authorList>
            <person name="Chhetri G."/>
        </authorList>
    </citation>
    <scope>NUCLEOTIDE SEQUENCE [LARGE SCALE GENOMIC DNA]</scope>
    <source>
        <strain evidence="1 2">Fur1</strain>
    </source>
</reference>
<gene>
    <name evidence="1" type="ORF">FNT36_06240</name>
</gene>
<comment type="caution">
    <text evidence="1">The sequence shown here is derived from an EMBL/GenBank/DDBJ whole genome shotgun (WGS) entry which is preliminary data.</text>
</comment>